<dbReference type="PANTHER" id="PTHR24220">
    <property type="entry name" value="IMPORT ATP-BINDING PROTEIN"/>
    <property type="match status" value="1"/>
</dbReference>
<dbReference type="InterPro" id="IPR017911">
    <property type="entry name" value="MacB-like_ATP-bd"/>
</dbReference>
<keyword evidence="1" id="KW-0813">Transport</keyword>
<evidence type="ECO:0000313" key="5">
    <source>
        <dbReference type="EMBL" id="ROR43094.1"/>
    </source>
</evidence>
<sequence length="235" mass="24617">MAGIRISGARRTYGSSGGEVHAVDGIDLKIADGEFVVLMGASGSGKTTLLNLIGGLDRLSAGRLEVWGTDLAGLSEARLAGLRMTSIGFVFQELNLLPELTLQENVALPLEGAGVPRAEARRRADEALARVDLAELGPRFPDEVSGGQQQRAAIARAVVGERRLLLADEPTGALDSATGTQVMRTLRELCDSGVTVVVSTHNPANAQYADRVVRMRDGRIDGITAGNSATTGRSA</sequence>
<dbReference type="InterPro" id="IPR017871">
    <property type="entry name" value="ABC_transporter-like_CS"/>
</dbReference>
<evidence type="ECO:0000259" key="4">
    <source>
        <dbReference type="PROSITE" id="PS50893"/>
    </source>
</evidence>
<keyword evidence="2" id="KW-0547">Nucleotide-binding</keyword>
<dbReference type="SUPFAM" id="SSF52540">
    <property type="entry name" value="P-loop containing nucleoside triphosphate hydrolases"/>
    <property type="match status" value="1"/>
</dbReference>
<gene>
    <name evidence="5" type="ORF">EDD39_1235</name>
</gene>
<keyword evidence="3 5" id="KW-0067">ATP-binding</keyword>
<dbReference type="GO" id="GO:0005886">
    <property type="term" value="C:plasma membrane"/>
    <property type="evidence" value="ECO:0007669"/>
    <property type="project" value="TreeGrafter"/>
</dbReference>
<dbReference type="AlphaFoldDB" id="A0A8G1UHE9"/>
<evidence type="ECO:0000256" key="2">
    <source>
        <dbReference type="ARBA" id="ARBA00022741"/>
    </source>
</evidence>
<dbReference type="Pfam" id="PF00005">
    <property type="entry name" value="ABC_tran"/>
    <property type="match status" value="1"/>
</dbReference>
<comment type="caution">
    <text evidence="5">The sequence shown here is derived from an EMBL/GenBank/DDBJ whole genome shotgun (WGS) entry which is preliminary data.</text>
</comment>
<accession>A0A8G1UHE9</accession>
<protein>
    <submittedName>
        <fullName evidence="5">Putative ABC transport system ATP-binding protein</fullName>
    </submittedName>
</protein>
<dbReference type="FunFam" id="3.40.50.300:FF:000032">
    <property type="entry name" value="Export ABC transporter ATP-binding protein"/>
    <property type="match status" value="1"/>
</dbReference>
<organism evidence="5 6">
    <name type="scientific">Kitasatospora cineracea</name>
    <dbReference type="NCBI Taxonomy" id="88074"/>
    <lineage>
        <taxon>Bacteria</taxon>
        <taxon>Bacillati</taxon>
        <taxon>Actinomycetota</taxon>
        <taxon>Actinomycetes</taxon>
        <taxon>Kitasatosporales</taxon>
        <taxon>Streptomycetaceae</taxon>
        <taxon>Kitasatospora</taxon>
    </lineage>
</organism>
<proteinExistence type="predicted"/>
<dbReference type="GO" id="GO:0098796">
    <property type="term" value="C:membrane protein complex"/>
    <property type="evidence" value="ECO:0007669"/>
    <property type="project" value="UniProtKB-ARBA"/>
</dbReference>
<dbReference type="InterPro" id="IPR027417">
    <property type="entry name" value="P-loop_NTPase"/>
</dbReference>
<dbReference type="PROSITE" id="PS00211">
    <property type="entry name" value="ABC_TRANSPORTER_1"/>
    <property type="match status" value="1"/>
</dbReference>
<dbReference type="InterPro" id="IPR015854">
    <property type="entry name" value="ABC_transpr_LolD-like"/>
</dbReference>
<dbReference type="InterPro" id="IPR003439">
    <property type="entry name" value="ABC_transporter-like_ATP-bd"/>
</dbReference>
<dbReference type="Gene3D" id="3.40.50.300">
    <property type="entry name" value="P-loop containing nucleotide triphosphate hydrolases"/>
    <property type="match status" value="1"/>
</dbReference>
<dbReference type="OrthoDB" id="9778572at2"/>
<dbReference type="SMART" id="SM00382">
    <property type="entry name" value="AAA"/>
    <property type="match status" value="1"/>
</dbReference>
<dbReference type="EMBL" id="RJVJ01000001">
    <property type="protein sequence ID" value="ROR43094.1"/>
    <property type="molecule type" value="Genomic_DNA"/>
</dbReference>
<evidence type="ECO:0000313" key="6">
    <source>
        <dbReference type="Proteomes" id="UP000267408"/>
    </source>
</evidence>
<evidence type="ECO:0000256" key="3">
    <source>
        <dbReference type="ARBA" id="ARBA00022840"/>
    </source>
</evidence>
<dbReference type="PROSITE" id="PS50893">
    <property type="entry name" value="ABC_TRANSPORTER_2"/>
    <property type="match status" value="1"/>
</dbReference>
<dbReference type="Proteomes" id="UP000267408">
    <property type="component" value="Unassembled WGS sequence"/>
</dbReference>
<name>A0A8G1UHE9_9ACTN</name>
<dbReference type="GO" id="GO:0016887">
    <property type="term" value="F:ATP hydrolysis activity"/>
    <property type="evidence" value="ECO:0007669"/>
    <property type="project" value="InterPro"/>
</dbReference>
<dbReference type="CDD" id="cd03255">
    <property type="entry name" value="ABC_MJ0796_LolCDE_FtsE"/>
    <property type="match status" value="1"/>
</dbReference>
<dbReference type="GO" id="GO:0005524">
    <property type="term" value="F:ATP binding"/>
    <property type="evidence" value="ECO:0007669"/>
    <property type="project" value="UniProtKB-KW"/>
</dbReference>
<dbReference type="PANTHER" id="PTHR24220:SF86">
    <property type="entry name" value="ABC TRANSPORTER ABCH.1"/>
    <property type="match status" value="1"/>
</dbReference>
<evidence type="ECO:0000256" key="1">
    <source>
        <dbReference type="ARBA" id="ARBA00022448"/>
    </source>
</evidence>
<reference evidence="5 6" key="1">
    <citation type="submission" date="2018-11" db="EMBL/GenBank/DDBJ databases">
        <title>Sequencing the genomes of 1000 actinobacteria strains.</title>
        <authorList>
            <person name="Klenk H.-P."/>
        </authorList>
    </citation>
    <scope>NUCLEOTIDE SEQUENCE [LARGE SCALE GENOMIC DNA]</scope>
    <source>
        <strain evidence="5 6">DSM 44780</strain>
    </source>
</reference>
<feature type="domain" description="ABC transporter" evidence="4">
    <location>
        <begin position="4"/>
        <end position="235"/>
    </location>
</feature>
<dbReference type="GO" id="GO:0022857">
    <property type="term" value="F:transmembrane transporter activity"/>
    <property type="evidence" value="ECO:0007669"/>
    <property type="project" value="UniProtKB-ARBA"/>
</dbReference>
<dbReference type="InterPro" id="IPR003593">
    <property type="entry name" value="AAA+_ATPase"/>
</dbReference>
<dbReference type="RefSeq" id="WP_123553787.1">
    <property type="nucleotide sequence ID" value="NZ_RJVJ01000001.1"/>
</dbReference>